<dbReference type="Proteomes" id="UP000828390">
    <property type="component" value="Unassembled WGS sequence"/>
</dbReference>
<dbReference type="AlphaFoldDB" id="A0A9D3Z4B8"/>
<keyword evidence="1" id="KW-0812">Transmembrane</keyword>
<feature type="transmembrane region" description="Helical" evidence="1">
    <location>
        <begin position="6"/>
        <end position="27"/>
    </location>
</feature>
<keyword evidence="1" id="KW-1133">Transmembrane helix</keyword>
<gene>
    <name evidence="2" type="ORF">DPMN_070015</name>
</gene>
<sequence length="82" mass="8841">MDAKLAISLSLIACVLNIIGLAIPYWLAASKSTGGRSVGVNMGLWSMCVHVGLLGVNVDECFAYDDQEEFGTDNSVREYLDI</sequence>
<comment type="caution">
    <text evidence="2">The sequence shown here is derived from an EMBL/GenBank/DDBJ whole genome shotgun (WGS) entry which is preliminary data.</text>
</comment>
<protein>
    <submittedName>
        <fullName evidence="2">Uncharacterized protein</fullName>
    </submittedName>
</protein>
<reference evidence="2" key="1">
    <citation type="journal article" date="2019" name="bioRxiv">
        <title>The Genome of the Zebra Mussel, Dreissena polymorpha: A Resource for Invasive Species Research.</title>
        <authorList>
            <person name="McCartney M.A."/>
            <person name="Auch B."/>
            <person name="Kono T."/>
            <person name="Mallez S."/>
            <person name="Zhang Y."/>
            <person name="Obille A."/>
            <person name="Becker A."/>
            <person name="Abrahante J.E."/>
            <person name="Garbe J."/>
            <person name="Badalamenti J.P."/>
            <person name="Herman A."/>
            <person name="Mangelson H."/>
            <person name="Liachko I."/>
            <person name="Sullivan S."/>
            <person name="Sone E.D."/>
            <person name="Koren S."/>
            <person name="Silverstein K.A.T."/>
            <person name="Beckman K.B."/>
            <person name="Gohl D.M."/>
        </authorList>
    </citation>
    <scope>NUCLEOTIDE SEQUENCE</scope>
    <source>
        <strain evidence="2">Duluth1</strain>
        <tissue evidence="2">Whole animal</tissue>
    </source>
</reference>
<keyword evidence="1" id="KW-0472">Membrane</keyword>
<keyword evidence="3" id="KW-1185">Reference proteome</keyword>
<organism evidence="2 3">
    <name type="scientific">Dreissena polymorpha</name>
    <name type="common">Zebra mussel</name>
    <name type="synonym">Mytilus polymorpha</name>
    <dbReference type="NCBI Taxonomy" id="45954"/>
    <lineage>
        <taxon>Eukaryota</taxon>
        <taxon>Metazoa</taxon>
        <taxon>Spiralia</taxon>
        <taxon>Lophotrochozoa</taxon>
        <taxon>Mollusca</taxon>
        <taxon>Bivalvia</taxon>
        <taxon>Autobranchia</taxon>
        <taxon>Heteroconchia</taxon>
        <taxon>Euheterodonta</taxon>
        <taxon>Imparidentia</taxon>
        <taxon>Neoheterodontei</taxon>
        <taxon>Myida</taxon>
        <taxon>Dreissenoidea</taxon>
        <taxon>Dreissenidae</taxon>
        <taxon>Dreissena</taxon>
    </lineage>
</organism>
<evidence type="ECO:0000313" key="2">
    <source>
        <dbReference type="EMBL" id="KAH3710531.1"/>
    </source>
</evidence>
<accession>A0A9D3Z4B8</accession>
<dbReference type="EMBL" id="JAIWYP010000014">
    <property type="protein sequence ID" value="KAH3710531.1"/>
    <property type="molecule type" value="Genomic_DNA"/>
</dbReference>
<proteinExistence type="predicted"/>
<evidence type="ECO:0000256" key="1">
    <source>
        <dbReference type="SAM" id="Phobius"/>
    </source>
</evidence>
<reference evidence="2" key="2">
    <citation type="submission" date="2020-11" db="EMBL/GenBank/DDBJ databases">
        <authorList>
            <person name="McCartney M.A."/>
            <person name="Auch B."/>
            <person name="Kono T."/>
            <person name="Mallez S."/>
            <person name="Becker A."/>
            <person name="Gohl D.M."/>
            <person name="Silverstein K.A.T."/>
            <person name="Koren S."/>
            <person name="Bechman K.B."/>
            <person name="Herman A."/>
            <person name="Abrahante J.E."/>
            <person name="Garbe J."/>
        </authorList>
    </citation>
    <scope>NUCLEOTIDE SEQUENCE</scope>
    <source>
        <strain evidence="2">Duluth1</strain>
        <tissue evidence="2">Whole animal</tissue>
    </source>
</reference>
<name>A0A9D3Z4B8_DREPO</name>
<dbReference type="Gene3D" id="1.20.140.150">
    <property type="match status" value="1"/>
</dbReference>
<evidence type="ECO:0000313" key="3">
    <source>
        <dbReference type="Proteomes" id="UP000828390"/>
    </source>
</evidence>